<comment type="caution">
    <text evidence="1">The sequence shown here is derived from an EMBL/GenBank/DDBJ whole genome shotgun (WGS) entry which is preliminary data.</text>
</comment>
<reference evidence="1" key="1">
    <citation type="submission" date="2021-01" db="EMBL/GenBank/DDBJ databases">
        <title>Whole genome shotgun sequence of Acrocarpospora phusangensis NBRC 108782.</title>
        <authorList>
            <person name="Komaki H."/>
            <person name="Tamura T."/>
        </authorList>
    </citation>
    <scope>NUCLEOTIDE SEQUENCE</scope>
    <source>
        <strain evidence="1">NBRC 108782</strain>
    </source>
</reference>
<dbReference type="Proteomes" id="UP000640052">
    <property type="component" value="Unassembled WGS sequence"/>
</dbReference>
<name>A0A919QKV3_9ACTN</name>
<keyword evidence="2" id="KW-1185">Reference proteome</keyword>
<evidence type="ECO:0000313" key="2">
    <source>
        <dbReference type="Proteomes" id="UP000640052"/>
    </source>
</evidence>
<sequence length="75" mass="8043">MGYDNIRDVMIYQHAVKGADRSRRISGIDDEGSAGILVPAGQSHINCTEDRKGSKNDQGPGPEIISDLGLLCWSG</sequence>
<organism evidence="1 2">
    <name type="scientific">Acrocarpospora phusangensis</name>
    <dbReference type="NCBI Taxonomy" id="1070424"/>
    <lineage>
        <taxon>Bacteria</taxon>
        <taxon>Bacillati</taxon>
        <taxon>Actinomycetota</taxon>
        <taxon>Actinomycetes</taxon>
        <taxon>Streptosporangiales</taxon>
        <taxon>Streptosporangiaceae</taxon>
        <taxon>Acrocarpospora</taxon>
    </lineage>
</organism>
<protein>
    <submittedName>
        <fullName evidence="1">Uncharacterized protein</fullName>
    </submittedName>
</protein>
<accession>A0A919QKV3</accession>
<proteinExistence type="predicted"/>
<dbReference type="EMBL" id="BOOA01000073">
    <property type="protein sequence ID" value="GIH28165.1"/>
    <property type="molecule type" value="Genomic_DNA"/>
</dbReference>
<evidence type="ECO:0000313" key="1">
    <source>
        <dbReference type="EMBL" id="GIH28165.1"/>
    </source>
</evidence>
<dbReference type="AlphaFoldDB" id="A0A919QKV3"/>
<gene>
    <name evidence="1" type="ORF">Aph01nite_64750</name>
</gene>